<organism evidence="2 3">
    <name type="scientific">Tothia fuscella</name>
    <dbReference type="NCBI Taxonomy" id="1048955"/>
    <lineage>
        <taxon>Eukaryota</taxon>
        <taxon>Fungi</taxon>
        <taxon>Dikarya</taxon>
        <taxon>Ascomycota</taxon>
        <taxon>Pezizomycotina</taxon>
        <taxon>Dothideomycetes</taxon>
        <taxon>Pleosporomycetidae</taxon>
        <taxon>Venturiales</taxon>
        <taxon>Cylindrosympodiaceae</taxon>
        <taxon>Tothia</taxon>
    </lineage>
</organism>
<feature type="transmembrane region" description="Helical" evidence="1">
    <location>
        <begin position="206"/>
        <end position="228"/>
    </location>
</feature>
<evidence type="ECO:0000256" key="1">
    <source>
        <dbReference type="SAM" id="Phobius"/>
    </source>
</evidence>
<keyword evidence="1" id="KW-0472">Membrane</keyword>
<feature type="transmembrane region" description="Helical" evidence="1">
    <location>
        <begin position="24"/>
        <end position="42"/>
    </location>
</feature>
<dbReference type="Proteomes" id="UP000800235">
    <property type="component" value="Unassembled WGS sequence"/>
</dbReference>
<feature type="transmembrane region" description="Helical" evidence="1">
    <location>
        <begin position="103"/>
        <end position="123"/>
    </location>
</feature>
<feature type="transmembrane region" description="Helical" evidence="1">
    <location>
        <begin position="301"/>
        <end position="322"/>
    </location>
</feature>
<dbReference type="OrthoDB" id="5394254at2759"/>
<evidence type="ECO:0000313" key="3">
    <source>
        <dbReference type="Proteomes" id="UP000800235"/>
    </source>
</evidence>
<evidence type="ECO:0000313" key="2">
    <source>
        <dbReference type="EMBL" id="KAF2432021.1"/>
    </source>
</evidence>
<keyword evidence="1" id="KW-1133">Transmembrane helix</keyword>
<keyword evidence="3" id="KW-1185">Reference proteome</keyword>
<keyword evidence="1" id="KW-0812">Transmembrane</keyword>
<gene>
    <name evidence="2" type="ORF">EJ08DRAFT_732776</name>
</gene>
<feature type="transmembrane region" description="Helical" evidence="1">
    <location>
        <begin position="270"/>
        <end position="289"/>
    </location>
</feature>
<name>A0A9P4U027_9PEZI</name>
<accession>A0A9P4U027</accession>
<reference evidence="2" key="1">
    <citation type="journal article" date="2020" name="Stud. Mycol.">
        <title>101 Dothideomycetes genomes: a test case for predicting lifestyles and emergence of pathogens.</title>
        <authorList>
            <person name="Haridas S."/>
            <person name="Albert R."/>
            <person name="Binder M."/>
            <person name="Bloem J."/>
            <person name="Labutti K."/>
            <person name="Salamov A."/>
            <person name="Andreopoulos B."/>
            <person name="Baker S."/>
            <person name="Barry K."/>
            <person name="Bills G."/>
            <person name="Bluhm B."/>
            <person name="Cannon C."/>
            <person name="Castanera R."/>
            <person name="Culley D."/>
            <person name="Daum C."/>
            <person name="Ezra D."/>
            <person name="Gonzalez J."/>
            <person name="Henrissat B."/>
            <person name="Kuo A."/>
            <person name="Liang C."/>
            <person name="Lipzen A."/>
            <person name="Lutzoni F."/>
            <person name="Magnuson J."/>
            <person name="Mondo S."/>
            <person name="Nolan M."/>
            <person name="Ohm R."/>
            <person name="Pangilinan J."/>
            <person name="Park H.-J."/>
            <person name="Ramirez L."/>
            <person name="Alfaro M."/>
            <person name="Sun H."/>
            <person name="Tritt A."/>
            <person name="Yoshinaga Y."/>
            <person name="Zwiers L.-H."/>
            <person name="Turgeon B."/>
            <person name="Goodwin S."/>
            <person name="Spatafora J."/>
            <person name="Crous P."/>
            <person name="Grigoriev I."/>
        </authorList>
    </citation>
    <scope>NUCLEOTIDE SEQUENCE</scope>
    <source>
        <strain evidence="2">CBS 130266</strain>
    </source>
</reference>
<proteinExistence type="predicted"/>
<protein>
    <submittedName>
        <fullName evidence="2">Uncharacterized protein</fullName>
    </submittedName>
</protein>
<sequence>MGNGSVRIPSKTPVASSSTRLPSVLQFPLVVLLSFSASYILLSGASAFTKLGLASVSRRIEDGWWRILAFPLWRIVELAVGWFGGYDDYDMASLTLQTRLPYYYLLTTFYGIPLSTTSIYLFLDTLSATLPFYLMRRRLPVHAPTAKTGSISNNSVIMDWGIFAMTSSLSATLYSLVVYFSFATWIPVHMVTFFDNILSVEAAHTAQVPTLFLTFVPLGWAANTFLFAPATAAQLTLNDIRGTAFNPADTTLLSTIRYNVWGWSKGTKVVLKRTATLAALVGLSTWIRVWKTLEGTESVGAAGWAGVWVLASTLNGLVLRWVGNV</sequence>
<comment type="caution">
    <text evidence="2">The sequence shown here is derived from an EMBL/GenBank/DDBJ whole genome shotgun (WGS) entry which is preliminary data.</text>
</comment>
<feature type="transmembrane region" description="Helical" evidence="1">
    <location>
        <begin position="160"/>
        <end position="186"/>
    </location>
</feature>
<dbReference type="AlphaFoldDB" id="A0A9P4U027"/>
<dbReference type="EMBL" id="MU007028">
    <property type="protein sequence ID" value="KAF2432021.1"/>
    <property type="molecule type" value="Genomic_DNA"/>
</dbReference>
<feature type="transmembrane region" description="Helical" evidence="1">
    <location>
        <begin position="63"/>
        <end position="83"/>
    </location>
</feature>